<dbReference type="GO" id="GO:0016779">
    <property type="term" value="F:nucleotidyltransferase activity"/>
    <property type="evidence" value="ECO:0007669"/>
    <property type="project" value="UniProtKB-KW"/>
</dbReference>
<name>A0ABR9R0X9_9FIRM</name>
<evidence type="ECO:0000256" key="10">
    <source>
        <dbReference type="ARBA" id="ARBA00022679"/>
    </source>
</evidence>
<dbReference type="PROSITE" id="PS01315">
    <property type="entry name" value="CDS"/>
    <property type="match status" value="1"/>
</dbReference>
<feature type="transmembrane region" description="Helical" evidence="19">
    <location>
        <begin position="138"/>
        <end position="159"/>
    </location>
</feature>
<sequence length="287" mass="31199">MKTRILTAAVGLVVLAIVLLFFNTILFDLVLAVVCLIGIHEVFAAMGFGKKQWYLYALAVPYTLLIMLSSSDPVRALVLPASFVLLLILNCCLIAHTKTLDFGKLSGYLYFSAVIVMCFYSLIHLKRCLPIETYGYDAVYFILLTLCFAWGGDSAAYFAGRFLGKHKLAPVVSPHKTVEGAIGGVIGSVLLGMLATAVYSGVSGRFVFLTVEVTVGHYLLVALMGVIASVLGILGDLFASAVKRQVGIKDYGTIFPGHGGILDRFDSVMFVAPFVAIAVRYFFYFVR</sequence>
<protein>
    <recommendedName>
        <fullName evidence="7 18">Phosphatidate cytidylyltransferase</fullName>
        <ecNumber evidence="6 18">2.7.7.41</ecNumber>
    </recommendedName>
</protein>
<evidence type="ECO:0000256" key="17">
    <source>
        <dbReference type="ARBA" id="ARBA00023264"/>
    </source>
</evidence>
<gene>
    <name evidence="20" type="ORF">INF35_03025</name>
</gene>
<evidence type="ECO:0000256" key="12">
    <source>
        <dbReference type="ARBA" id="ARBA00022695"/>
    </source>
</evidence>
<dbReference type="Pfam" id="PF01148">
    <property type="entry name" value="CTP_transf_1"/>
    <property type="match status" value="1"/>
</dbReference>
<feature type="transmembrane region" description="Helical" evidence="19">
    <location>
        <begin position="76"/>
        <end position="95"/>
    </location>
</feature>
<dbReference type="PANTHER" id="PTHR46382:SF1">
    <property type="entry name" value="PHOSPHATIDATE CYTIDYLYLTRANSFERASE"/>
    <property type="match status" value="1"/>
</dbReference>
<comment type="caution">
    <text evidence="20">The sequence shown here is derived from an EMBL/GenBank/DDBJ whole genome shotgun (WGS) entry which is preliminary data.</text>
</comment>
<accession>A0ABR9R0X9</accession>
<comment type="pathway">
    <text evidence="4">Lipid metabolism.</text>
</comment>
<dbReference type="EMBL" id="JADCKC010000001">
    <property type="protein sequence ID" value="MBE5036759.1"/>
    <property type="molecule type" value="Genomic_DNA"/>
</dbReference>
<evidence type="ECO:0000256" key="6">
    <source>
        <dbReference type="ARBA" id="ARBA00012487"/>
    </source>
</evidence>
<dbReference type="RefSeq" id="WP_193500044.1">
    <property type="nucleotide sequence ID" value="NZ_JADCKC010000001.1"/>
</dbReference>
<dbReference type="EC" id="2.7.7.41" evidence="6 18"/>
<feature type="transmembrane region" description="Helical" evidence="19">
    <location>
        <begin position="53"/>
        <end position="70"/>
    </location>
</feature>
<feature type="transmembrane region" description="Helical" evidence="19">
    <location>
        <begin position="219"/>
        <end position="239"/>
    </location>
</feature>
<dbReference type="InterPro" id="IPR000374">
    <property type="entry name" value="PC_trans"/>
</dbReference>
<comment type="pathway">
    <text evidence="3 18">Phospholipid metabolism; CDP-diacylglycerol biosynthesis; CDP-diacylglycerol from sn-glycerol 3-phosphate: step 3/3.</text>
</comment>
<proteinExistence type="inferred from homology"/>
<reference evidence="20 21" key="1">
    <citation type="submission" date="2020-10" db="EMBL/GenBank/DDBJ databases">
        <title>ChiBAC.</title>
        <authorList>
            <person name="Zenner C."/>
            <person name="Hitch T.C.A."/>
            <person name="Clavel T."/>
        </authorList>
    </citation>
    <scope>NUCLEOTIDE SEQUENCE [LARGE SCALE GENOMIC DNA]</scope>
    <source>
        <strain evidence="20 21">DSM 109015</strain>
    </source>
</reference>
<feature type="transmembrane region" description="Helical" evidence="19">
    <location>
        <begin position="5"/>
        <end position="23"/>
    </location>
</feature>
<keyword evidence="8" id="KW-1003">Cell membrane</keyword>
<keyword evidence="12 18" id="KW-0548">Nucleotidyltransferase</keyword>
<keyword evidence="9" id="KW-0444">Lipid biosynthesis</keyword>
<comment type="subcellular location">
    <subcellularLocation>
        <location evidence="2">Cell membrane</location>
        <topology evidence="2">Multi-pass membrane protein</topology>
    </subcellularLocation>
</comment>
<evidence type="ECO:0000256" key="16">
    <source>
        <dbReference type="ARBA" id="ARBA00023209"/>
    </source>
</evidence>
<comment type="similarity">
    <text evidence="5 18">Belongs to the CDS family.</text>
</comment>
<organism evidence="20 21">
    <name type="scientific">Gemmiger gallinarum</name>
    <dbReference type="NCBI Taxonomy" id="2779354"/>
    <lineage>
        <taxon>Bacteria</taxon>
        <taxon>Bacillati</taxon>
        <taxon>Bacillota</taxon>
        <taxon>Clostridia</taxon>
        <taxon>Eubacteriales</taxon>
        <taxon>Gemmiger</taxon>
    </lineage>
</organism>
<evidence type="ECO:0000256" key="4">
    <source>
        <dbReference type="ARBA" id="ARBA00005189"/>
    </source>
</evidence>
<evidence type="ECO:0000256" key="3">
    <source>
        <dbReference type="ARBA" id="ARBA00005119"/>
    </source>
</evidence>
<evidence type="ECO:0000256" key="9">
    <source>
        <dbReference type="ARBA" id="ARBA00022516"/>
    </source>
</evidence>
<evidence type="ECO:0000313" key="20">
    <source>
        <dbReference type="EMBL" id="MBE5036759.1"/>
    </source>
</evidence>
<keyword evidence="17" id="KW-1208">Phospholipid metabolism</keyword>
<evidence type="ECO:0000256" key="11">
    <source>
        <dbReference type="ARBA" id="ARBA00022692"/>
    </source>
</evidence>
<evidence type="ECO:0000256" key="19">
    <source>
        <dbReference type="SAM" id="Phobius"/>
    </source>
</evidence>
<keyword evidence="10 18" id="KW-0808">Transferase</keyword>
<feature type="transmembrane region" description="Helical" evidence="19">
    <location>
        <begin position="180"/>
        <end position="199"/>
    </location>
</feature>
<evidence type="ECO:0000313" key="21">
    <source>
        <dbReference type="Proteomes" id="UP000768567"/>
    </source>
</evidence>
<keyword evidence="11 18" id="KW-0812">Transmembrane</keyword>
<evidence type="ECO:0000256" key="13">
    <source>
        <dbReference type="ARBA" id="ARBA00022989"/>
    </source>
</evidence>
<evidence type="ECO:0000256" key="7">
    <source>
        <dbReference type="ARBA" id="ARBA00019373"/>
    </source>
</evidence>
<feature type="transmembrane region" description="Helical" evidence="19">
    <location>
        <begin position="268"/>
        <end position="286"/>
    </location>
</feature>
<keyword evidence="14" id="KW-0443">Lipid metabolism</keyword>
<evidence type="ECO:0000256" key="18">
    <source>
        <dbReference type="RuleBase" id="RU003938"/>
    </source>
</evidence>
<evidence type="ECO:0000256" key="5">
    <source>
        <dbReference type="ARBA" id="ARBA00010185"/>
    </source>
</evidence>
<keyword evidence="21" id="KW-1185">Reference proteome</keyword>
<keyword evidence="16" id="KW-0594">Phospholipid biosynthesis</keyword>
<evidence type="ECO:0000256" key="15">
    <source>
        <dbReference type="ARBA" id="ARBA00023136"/>
    </source>
</evidence>
<keyword evidence="13 19" id="KW-1133">Transmembrane helix</keyword>
<feature type="transmembrane region" description="Helical" evidence="19">
    <location>
        <begin position="29"/>
        <end position="46"/>
    </location>
</feature>
<dbReference type="PANTHER" id="PTHR46382">
    <property type="entry name" value="PHOSPHATIDATE CYTIDYLYLTRANSFERASE"/>
    <property type="match status" value="1"/>
</dbReference>
<dbReference type="Proteomes" id="UP000768567">
    <property type="component" value="Unassembled WGS sequence"/>
</dbReference>
<evidence type="ECO:0000256" key="1">
    <source>
        <dbReference type="ARBA" id="ARBA00001698"/>
    </source>
</evidence>
<evidence type="ECO:0000256" key="14">
    <source>
        <dbReference type="ARBA" id="ARBA00023098"/>
    </source>
</evidence>
<comment type="catalytic activity">
    <reaction evidence="1 18">
        <text>a 1,2-diacyl-sn-glycero-3-phosphate + CTP + H(+) = a CDP-1,2-diacyl-sn-glycerol + diphosphate</text>
        <dbReference type="Rhea" id="RHEA:16229"/>
        <dbReference type="ChEBI" id="CHEBI:15378"/>
        <dbReference type="ChEBI" id="CHEBI:33019"/>
        <dbReference type="ChEBI" id="CHEBI:37563"/>
        <dbReference type="ChEBI" id="CHEBI:58332"/>
        <dbReference type="ChEBI" id="CHEBI:58608"/>
        <dbReference type="EC" id="2.7.7.41"/>
    </reaction>
</comment>
<keyword evidence="15 19" id="KW-0472">Membrane</keyword>
<feature type="transmembrane region" description="Helical" evidence="19">
    <location>
        <begin position="107"/>
        <end position="126"/>
    </location>
</feature>
<evidence type="ECO:0000256" key="8">
    <source>
        <dbReference type="ARBA" id="ARBA00022475"/>
    </source>
</evidence>
<evidence type="ECO:0000256" key="2">
    <source>
        <dbReference type="ARBA" id="ARBA00004651"/>
    </source>
</evidence>